<dbReference type="WBParaSite" id="nRc.2.0.1.t37369-RA">
    <property type="protein sequence ID" value="nRc.2.0.1.t37369-RA"/>
    <property type="gene ID" value="nRc.2.0.1.g37369"/>
</dbReference>
<dbReference type="Proteomes" id="UP000887565">
    <property type="component" value="Unplaced"/>
</dbReference>
<evidence type="ECO:0000256" key="1">
    <source>
        <dbReference type="SAM" id="Phobius"/>
    </source>
</evidence>
<keyword evidence="1" id="KW-0472">Membrane</keyword>
<keyword evidence="1" id="KW-1133">Transmembrane helix</keyword>
<proteinExistence type="predicted"/>
<reference evidence="3" key="1">
    <citation type="submission" date="2022-11" db="UniProtKB">
        <authorList>
            <consortium name="WormBaseParasite"/>
        </authorList>
    </citation>
    <scope>IDENTIFICATION</scope>
</reference>
<protein>
    <submittedName>
        <fullName evidence="3">Uncharacterized protein</fullName>
    </submittedName>
</protein>
<organism evidence="2 3">
    <name type="scientific">Romanomermis culicivorax</name>
    <name type="common">Nematode worm</name>
    <dbReference type="NCBI Taxonomy" id="13658"/>
    <lineage>
        <taxon>Eukaryota</taxon>
        <taxon>Metazoa</taxon>
        <taxon>Ecdysozoa</taxon>
        <taxon>Nematoda</taxon>
        <taxon>Enoplea</taxon>
        <taxon>Dorylaimia</taxon>
        <taxon>Mermithida</taxon>
        <taxon>Mermithoidea</taxon>
        <taxon>Mermithidae</taxon>
        <taxon>Romanomermis</taxon>
    </lineage>
</organism>
<sequence length="189" mass="21070">MMYNPWNCDIHLVPFVEYIKSNYHLVTDAPGQIPSVCQHPPALSGIHLKHSDIAGSTGGIASSSDTPRPLVSTTDSVKYEESGGDHNKTLKRTNVSTIILSIILGILIVALILLLLVRYLKSKQRRDRKLDEETFRMNRMGQGQFTRRADSVAPQQGSAFPVESGPSASHREHNGVINRPWYHVLNFKV</sequence>
<feature type="transmembrane region" description="Helical" evidence="1">
    <location>
        <begin position="98"/>
        <end position="120"/>
    </location>
</feature>
<dbReference type="AlphaFoldDB" id="A0A915KHG2"/>
<name>A0A915KHG2_ROMCU</name>
<keyword evidence="1" id="KW-0812">Transmembrane</keyword>
<keyword evidence="2" id="KW-1185">Reference proteome</keyword>
<evidence type="ECO:0000313" key="2">
    <source>
        <dbReference type="Proteomes" id="UP000887565"/>
    </source>
</evidence>
<evidence type="ECO:0000313" key="3">
    <source>
        <dbReference type="WBParaSite" id="nRc.2.0.1.t37369-RA"/>
    </source>
</evidence>
<accession>A0A915KHG2</accession>